<dbReference type="AlphaFoldDB" id="A9AV22"/>
<keyword evidence="2" id="KW-1185">Reference proteome</keyword>
<dbReference type="Proteomes" id="UP000000787">
    <property type="component" value="Chromosome"/>
</dbReference>
<sequence length="107" mass="12217">MTMPVQLELHLQRFRCPNRRYLRQTFVEPLPTLALPHAHRTTRLARTQQRFALALGGEAGVWTLNHLGITTSSDTLLRLIRAFEPAVAEAVTHGGIDDWAYHKRYGD</sequence>
<dbReference type="InParanoid" id="A9AV22"/>
<dbReference type="HOGENOM" id="CLU_2206408_0_0_0"/>
<dbReference type="EMBL" id="CP000875">
    <property type="protein sequence ID" value="ABX06610.1"/>
    <property type="molecule type" value="Genomic_DNA"/>
</dbReference>
<dbReference type="eggNOG" id="COG3464">
    <property type="taxonomic scope" value="Bacteria"/>
</dbReference>
<evidence type="ECO:0000313" key="1">
    <source>
        <dbReference type="EMBL" id="ABX06610.1"/>
    </source>
</evidence>
<reference evidence="1 2" key="1">
    <citation type="journal article" date="2011" name="Stand. Genomic Sci.">
        <title>Complete genome sequence of the filamentous gliding predatory bacterium Herpetosiphon aurantiacus type strain (114-95(T)).</title>
        <authorList>
            <person name="Kiss H."/>
            <person name="Nett M."/>
            <person name="Domin N."/>
            <person name="Martin K."/>
            <person name="Maresca J.A."/>
            <person name="Copeland A."/>
            <person name="Lapidus A."/>
            <person name="Lucas S."/>
            <person name="Berry K.W."/>
            <person name="Glavina Del Rio T."/>
            <person name="Dalin E."/>
            <person name="Tice H."/>
            <person name="Pitluck S."/>
            <person name="Richardson P."/>
            <person name="Bruce D."/>
            <person name="Goodwin L."/>
            <person name="Han C."/>
            <person name="Detter J.C."/>
            <person name="Schmutz J."/>
            <person name="Brettin T."/>
            <person name="Land M."/>
            <person name="Hauser L."/>
            <person name="Kyrpides N.C."/>
            <person name="Ivanova N."/>
            <person name="Goker M."/>
            <person name="Woyke T."/>
            <person name="Klenk H.P."/>
            <person name="Bryant D.A."/>
        </authorList>
    </citation>
    <scope>NUCLEOTIDE SEQUENCE [LARGE SCALE GENOMIC DNA]</scope>
    <source>
        <strain evidence="2">ATCC 23779 / DSM 785 / 114-95</strain>
    </source>
</reference>
<name>A9AV22_HERA2</name>
<evidence type="ECO:0000313" key="2">
    <source>
        <dbReference type="Proteomes" id="UP000000787"/>
    </source>
</evidence>
<accession>A9AV22</accession>
<proteinExistence type="predicted"/>
<protein>
    <submittedName>
        <fullName evidence="1">Transposase</fullName>
    </submittedName>
</protein>
<gene>
    <name evidence="1" type="ordered locus">Haur_3978</name>
</gene>
<organism evidence="1 2">
    <name type="scientific">Herpetosiphon aurantiacus (strain ATCC 23779 / DSM 785 / 114-95)</name>
    <dbReference type="NCBI Taxonomy" id="316274"/>
    <lineage>
        <taxon>Bacteria</taxon>
        <taxon>Bacillati</taxon>
        <taxon>Chloroflexota</taxon>
        <taxon>Chloroflexia</taxon>
        <taxon>Herpetosiphonales</taxon>
        <taxon>Herpetosiphonaceae</taxon>
        <taxon>Herpetosiphon</taxon>
    </lineage>
</organism>
<dbReference type="KEGG" id="hau:Haur_3978"/>
<dbReference type="BioCyc" id="HAUR316274:GHYA-4020-MONOMER"/>